<dbReference type="AlphaFoldDB" id="A0A8J7FHI2"/>
<dbReference type="Pfam" id="PF13624">
    <property type="entry name" value="SurA_N_3"/>
    <property type="match status" value="1"/>
</dbReference>
<evidence type="ECO:0000256" key="2">
    <source>
        <dbReference type="ARBA" id="ARBA00022475"/>
    </source>
</evidence>
<feature type="domain" description="PpiC" evidence="13">
    <location>
        <begin position="266"/>
        <end position="365"/>
    </location>
</feature>
<proteinExistence type="inferred from homology"/>
<evidence type="ECO:0000313" key="15">
    <source>
        <dbReference type="Proteomes" id="UP000640333"/>
    </source>
</evidence>
<comment type="caution">
    <text evidence="14">The sequence shown here is derived from an EMBL/GenBank/DDBJ whole genome shotgun (WGS) entry which is preliminary data.</text>
</comment>
<evidence type="ECO:0000313" key="14">
    <source>
        <dbReference type="EMBL" id="MBE9399469.1"/>
    </source>
</evidence>
<keyword evidence="3" id="KW-0997">Cell inner membrane</keyword>
<evidence type="ECO:0000256" key="11">
    <source>
        <dbReference type="PROSITE-ProRule" id="PRU00278"/>
    </source>
</evidence>
<dbReference type="InterPro" id="IPR023058">
    <property type="entry name" value="PPIase_PpiC_CS"/>
</dbReference>
<evidence type="ECO:0000256" key="6">
    <source>
        <dbReference type="ARBA" id="ARBA00023136"/>
    </source>
</evidence>
<evidence type="ECO:0000256" key="9">
    <source>
        <dbReference type="ARBA" id="ARBA00040743"/>
    </source>
</evidence>
<evidence type="ECO:0000259" key="13">
    <source>
        <dbReference type="PROSITE" id="PS50198"/>
    </source>
</evidence>
<dbReference type="RefSeq" id="WP_193955165.1">
    <property type="nucleotide sequence ID" value="NZ_JADEYS010000028.1"/>
</dbReference>
<dbReference type="EMBL" id="JADEYS010000028">
    <property type="protein sequence ID" value="MBE9399469.1"/>
    <property type="molecule type" value="Genomic_DNA"/>
</dbReference>
<keyword evidence="5 12" id="KW-1133">Transmembrane helix</keyword>
<dbReference type="Gene3D" id="1.10.4030.10">
    <property type="entry name" value="Porin chaperone SurA, peptide-binding domain"/>
    <property type="match status" value="1"/>
</dbReference>
<dbReference type="GO" id="GO:0005886">
    <property type="term" value="C:plasma membrane"/>
    <property type="evidence" value="ECO:0007669"/>
    <property type="project" value="UniProtKB-SubCell"/>
</dbReference>
<dbReference type="InterPro" id="IPR046357">
    <property type="entry name" value="PPIase_dom_sf"/>
</dbReference>
<keyword evidence="11" id="KW-0413">Isomerase</keyword>
<dbReference type="Pfam" id="PF00639">
    <property type="entry name" value="Rotamase"/>
    <property type="match status" value="1"/>
</dbReference>
<evidence type="ECO:0000256" key="5">
    <source>
        <dbReference type="ARBA" id="ARBA00022989"/>
    </source>
</evidence>
<dbReference type="InterPro" id="IPR052029">
    <property type="entry name" value="PpiD_chaperone"/>
</dbReference>
<dbReference type="PANTHER" id="PTHR47529:SF1">
    <property type="entry name" value="PERIPLASMIC CHAPERONE PPID"/>
    <property type="match status" value="1"/>
</dbReference>
<keyword evidence="15" id="KW-1185">Reference proteome</keyword>
<accession>A0A8J7FHI2</accession>
<evidence type="ECO:0000256" key="4">
    <source>
        <dbReference type="ARBA" id="ARBA00022692"/>
    </source>
</evidence>
<keyword evidence="4 12" id="KW-0812">Transmembrane</keyword>
<keyword evidence="7" id="KW-0143">Chaperone</keyword>
<keyword evidence="11" id="KW-0697">Rotamase</keyword>
<evidence type="ECO:0000256" key="10">
    <source>
        <dbReference type="ARBA" id="ARBA00042775"/>
    </source>
</evidence>
<protein>
    <recommendedName>
        <fullName evidence="9">Periplasmic chaperone PpiD</fullName>
    </recommendedName>
    <alternativeName>
        <fullName evidence="10">Periplasmic folding chaperone</fullName>
    </alternativeName>
</protein>
<dbReference type="InterPro" id="IPR000297">
    <property type="entry name" value="PPIase_PpiC"/>
</dbReference>
<dbReference type="SUPFAM" id="SSF109998">
    <property type="entry name" value="Triger factor/SurA peptide-binding domain-like"/>
    <property type="match status" value="1"/>
</dbReference>
<evidence type="ECO:0000256" key="8">
    <source>
        <dbReference type="ARBA" id="ARBA00038408"/>
    </source>
</evidence>
<organism evidence="14 15">
    <name type="scientific">Pontibacterium sinense</name>
    <dbReference type="NCBI Taxonomy" id="2781979"/>
    <lineage>
        <taxon>Bacteria</taxon>
        <taxon>Pseudomonadati</taxon>
        <taxon>Pseudomonadota</taxon>
        <taxon>Gammaproteobacteria</taxon>
        <taxon>Oceanospirillales</taxon>
        <taxon>Oceanospirillaceae</taxon>
        <taxon>Pontibacterium</taxon>
    </lineage>
</organism>
<sequence>MLQSIRNNSQGIIAKVIVGLIAVTFALFGVESLVSLTSGSNAPATVNGEEVSERQLLQGVELQRRQLLNQMGENADPTLLDDNVISKMVLDGLIEQAVLTQAAGAQDMVFSDRMIDQMLVSTPSFQVDGKFDRVQFESVLRNAGLSPLMYRDLVRKEKVVEQLRTGYLLSSFSLESDLTRVIELDQQTRDLSYFELDADKVQAGIQIDEQDAKQYFDDNRASYKTEEQVVVEYLLLDKVKMLDEVKVDDDEIQQKYQALVDNFEGQEERQASHILIEISDSRDAGDAETKAQDIAQRIAAGEDFAELAKAESDDPGSAENGGDLGFNGKGLFVPEFDEALFALEKGQVSEPVLTDFGYHIIKLIDVKATEAPSFEQAQNDIKFDLMREKVEAIYVDRMERLADLSFSSGDLVEPAEALELEIVTSEPFTRLGGEDDITSNNRVVAAVFGDELLKEGVNSTPLELDSSRAVVVRVKEHLKPREQAYDEVSEQVNAELLKVRVSDALDAKVADILVALNGGQTLASQADDSEVKSLPGVNRAQRDLPAEVLQEAFKVPHPAEGGASYASVVLGDGGRAVLAVTGVQQGAAGEMGEEERTTMRAVLGSRNGQYDYQDLLTELNAKAEVERL</sequence>
<dbReference type="Gene3D" id="3.10.50.40">
    <property type="match status" value="1"/>
</dbReference>
<dbReference type="PANTHER" id="PTHR47529">
    <property type="entry name" value="PEPTIDYL-PROLYL CIS-TRANS ISOMERASE D"/>
    <property type="match status" value="1"/>
</dbReference>
<keyword evidence="2" id="KW-1003">Cell membrane</keyword>
<dbReference type="PROSITE" id="PS01096">
    <property type="entry name" value="PPIC_PPIASE_1"/>
    <property type="match status" value="1"/>
</dbReference>
<keyword evidence="6 12" id="KW-0472">Membrane</keyword>
<evidence type="ECO:0000256" key="7">
    <source>
        <dbReference type="ARBA" id="ARBA00023186"/>
    </source>
</evidence>
<reference evidence="14" key="1">
    <citation type="submission" date="2020-10" db="EMBL/GenBank/DDBJ databases">
        <title>Bacterium isolated from coastal waters sediment.</title>
        <authorList>
            <person name="Chen R.-J."/>
            <person name="Lu D.-C."/>
            <person name="Zhu K.-L."/>
            <person name="Du Z.-J."/>
        </authorList>
    </citation>
    <scope>NUCLEOTIDE SEQUENCE</scope>
    <source>
        <strain evidence="14">N1Y112</strain>
    </source>
</reference>
<feature type="transmembrane region" description="Helical" evidence="12">
    <location>
        <begin position="12"/>
        <end position="30"/>
    </location>
</feature>
<comment type="subcellular location">
    <subcellularLocation>
        <location evidence="1">Cell inner membrane</location>
        <topology evidence="1">Single-pass type II membrane protein</topology>
        <orientation evidence="1">Periplasmic side</orientation>
    </subcellularLocation>
</comment>
<evidence type="ECO:0000256" key="12">
    <source>
        <dbReference type="SAM" id="Phobius"/>
    </source>
</evidence>
<evidence type="ECO:0000256" key="3">
    <source>
        <dbReference type="ARBA" id="ARBA00022519"/>
    </source>
</evidence>
<dbReference type="Proteomes" id="UP000640333">
    <property type="component" value="Unassembled WGS sequence"/>
</dbReference>
<dbReference type="SUPFAM" id="SSF54534">
    <property type="entry name" value="FKBP-like"/>
    <property type="match status" value="1"/>
</dbReference>
<evidence type="ECO:0000256" key="1">
    <source>
        <dbReference type="ARBA" id="ARBA00004382"/>
    </source>
</evidence>
<comment type="similarity">
    <text evidence="8">Belongs to the PpiD chaperone family.</text>
</comment>
<dbReference type="PROSITE" id="PS50198">
    <property type="entry name" value="PPIC_PPIASE_2"/>
    <property type="match status" value="1"/>
</dbReference>
<dbReference type="InterPro" id="IPR027304">
    <property type="entry name" value="Trigger_fact/SurA_dom_sf"/>
</dbReference>
<dbReference type="GO" id="GO:0003755">
    <property type="term" value="F:peptidyl-prolyl cis-trans isomerase activity"/>
    <property type="evidence" value="ECO:0007669"/>
    <property type="project" value="UniProtKB-KW"/>
</dbReference>
<name>A0A8J7FHI2_9GAMM</name>
<gene>
    <name evidence="14" type="ORF">IOQ59_19585</name>
</gene>